<proteinExistence type="inferred from homology"/>
<comment type="caution">
    <text evidence="5">The sequence shown here is derived from an EMBL/GenBank/DDBJ whole genome shotgun (WGS) entry which is preliminary data.</text>
</comment>
<dbReference type="EMBL" id="SWKU01000041">
    <property type="protein sequence ID" value="KAF2994372.1"/>
    <property type="molecule type" value="Genomic_DNA"/>
</dbReference>
<evidence type="ECO:0000259" key="4">
    <source>
        <dbReference type="Pfam" id="PF00135"/>
    </source>
</evidence>
<dbReference type="AlphaFoldDB" id="A0A9P4W3U3"/>
<evidence type="ECO:0000313" key="5">
    <source>
        <dbReference type="EMBL" id="KAF2994372.1"/>
    </source>
</evidence>
<evidence type="ECO:0000256" key="3">
    <source>
        <dbReference type="RuleBase" id="RU361235"/>
    </source>
</evidence>
<gene>
    <name evidence="5" type="ORF">E8E13_001655</name>
</gene>
<reference evidence="5" key="1">
    <citation type="submission" date="2019-04" db="EMBL/GenBank/DDBJ databases">
        <title>Sequencing of skin fungus with MAO and IRED activity.</title>
        <authorList>
            <person name="Marsaioli A.J."/>
            <person name="Bonatto J.M.C."/>
            <person name="Reis Junior O."/>
        </authorList>
    </citation>
    <scope>NUCLEOTIDE SEQUENCE</scope>
    <source>
        <strain evidence="5">30M1</strain>
    </source>
</reference>
<evidence type="ECO:0000256" key="2">
    <source>
        <dbReference type="ARBA" id="ARBA00022801"/>
    </source>
</evidence>
<dbReference type="Proteomes" id="UP000801428">
    <property type="component" value="Unassembled WGS sequence"/>
</dbReference>
<dbReference type="PROSITE" id="PS00122">
    <property type="entry name" value="CARBOXYLESTERASE_B_1"/>
    <property type="match status" value="1"/>
</dbReference>
<dbReference type="InterPro" id="IPR019826">
    <property type="entry name" value="Carboxylesterase_B_AS"/>
</dbReference>
<dbReference type="InterPro" id="IPR002018">
    <property type="entry name" value="CarbesteraseB"/>
</dbReference>
<accession>A0A9P4W3U3</accession>
<evidence type="ECO:0000313" key="6">
    <source>
        <dbReference type="Proteomes" id="UP000801428"/>
    </source>
</evidence>
<keyword evidence="6" id="KW-1185">Reference proteome</keyword>
<evidence type="ECO:0000256" key="1">
    <source>
        <dbReference type="ARBA" id="ARBA00005964"/>
    </source>
</evidence>
<comment type="similarity">
    <text evidence="1 3">Belongs to the type-B carboxylesterase/lipase family.</text>
</comment>
<dbReference type="Pfam" id="PF00135">
    <property type="entry name" value="COesterase"/>
    <property type="match status" value="1"/>
</dbReference>
<name>A0A9P4W3U3_CURKU</name>
<dbReference type="OrthoDB" id="6846267at2759"/>
<dbReference type="SUPFAM" id="SSF53474">
    <property type="entry name" value="alpha/beta-Hydrolases"/>
    <property type="match status" value="1"/>
</dbReference>
<dbReference type="Gene3D" id="3.40.50.1820">
    <property type="entry name" value="alpha/beta hydrolase"/>
    <property type="match status" value="1"/>
</dbReference>
<dbReference type="PANTHER" id="PTHR43142:SF4">
    <property type="entry name" value="CARBOXYLIC ESTER HYDROLASE"/>
    <property type="match status" value="1"/>
</dbReference>
<sequence length="539" mass="61180">MSYKEELHIFHAGELGYLEGLTVSSNGKPAVRYFGGIPYALPPTGPHRFRAPRNLPPDYRYSTATKIGCFKGSAAICPQPPSRRLLDTSKVSEDCLQLNIWIPARSAPKDGWPVLFYIHGGYLQWGSPNWTAKALVPLLSDSAFEGLVVMPAYRLNALGFLTGSELAEEARAAGEERVGNMGCWDQRAALEWTYRNIAYFGGDKANITVGGYSAGALSTFYQLSYELYHVASSDAIIKRIIMFSNSPGVLPKTLAQHQKQFDEFVTRLEIPLSITSKEKLRRLREIPYERLIEIQSKMEISEFRTVSDGLFCPDKVFDHLNSGDFASRMRTRKIKLLSGECRDEHTMYRLWRTPGDSYEAVHARLCAEYPEEVAGKLMHIYCNDERSLPPRFRSWQELFGHIYADVQVHNLQRGFHNALFKGGLLPGRDVLRYRFDKRLGGVDESVLPEWGVTHSTDVPIWFWGLDFPGGLTDEEKNQLRHWNANFGAFVKGDDVEWGTTTPTQMRRWRSDGMTDVWEDGRWAEGLKVWDILNGKGTTS</sequence>
<keyword evidence="2 3" id="KW-0378">Hydrolase</keyword>
<dbReference type="GO" id="GO:0016787">
    <property type="term" value="F:hydrolase activity"/>
    <property type="evidence" value="ECO:0007669"/>
    <property type="project" value="UniProtKB-KW"/>
</dbReference>
<feature type="domain" description="Carboxylesterase type B" evidence="4">
    <location>
        <begin position="14"/>
        <end position="494"/>
    </location>
</feature>
<protein>
    <recommendedName>
        <fullName evidence="3">Carboxylic ester hydrolase</fullName>
        <ecNumber evidence="3">3.1.1.-</ecNumber>
    </recommendedName>
</protein>
<organism evidence="5 6">
    <name type="scientific">Curvularia kusanoi</name>
    <name type="common">Cochliobolus kusanoi</name>
    <dbReference type="NCBI Taxonomy" id="90978"/>
    <lineage>
        <taxon>Eukaryota</taxon>
        <taxon>Fungi</taxon>
        <taxon>Dikarya</taxon>
        <taxon>Ascomycota</taxon>
        <taxon>Pezizomycotina</taxon>
        <taxon>Dothideomycetes</taxon>
        <taxon>Pleosporomycetidae</taxon>
        <taxon>Pleosporales</taxon>
        <taxon>Pleosporineae</taxon>
        <taxon>Pleosporaceae</taxon>
        <taxon>Curvularia</taxon>
    </lineage>
</organism>
<dbReference type="EC" id="3.1.1.-" evidence="3"/>
<dbReference type="PANTHER" id="PTHR43142">
    <property type="entry name" value="CARBOXYLIC ESTER HYDROLASE"/>
    <property type="match status" value="1"/>
</dbReference>
<dbReference type="InterPro" id="IPR029058">
    <property type="entry name" value="AB_hydrolase_fold"/>
</dbReference>